<dbReference type="GO" id="GO:0006508">
    <property type="term" value="P:proteolysis"/>
    <property type="evidence" value="ECO:0007669"/>
    <property type="project" value="UniProtKB-KW"/>
</dbReference>
<keyword evidence="2" id="KW-0547">Nucleotide-binding</keyword>
<dbReference type="AlphaFoldDB" id="A0A7Z8Y5V3"/>
<gene>
    <name evidence="5" type="primary">ftsH1</name>
    <name evidence="5" type="ORF">BREV_BREV_00494</name>
</gene>
<proteinExistence type="inferred from homology"/>
<dbReference type="CDD" id="cd19481">
    <property type="entry name" value="RecA-like_protease"/>
    <property type="match status" value="1"/>
</dbReference>
<dbReference type="SMART" id="SM00382">
    <property type="entry name" value="AAA"/>
    <property type="match status" value="1"/>
</dbReference>
<dbReference type="GO" id="GO:0016887">
    <property type="term" value="F:ATP hydrolysis activity"/>
    <property type="evidence" value="ECO:0007669"/>
    <property type="project" value="InterPro"/>
</dbReference>
<dbReference type="GeneID" id="94373763"/>
<protein>
    <submittedName>
        <fullName evidence="5">ATP-dependent zinc metalloprotease FtsH 1</fullName>
    </submittedName>
</protein>
<keyword evidence="5" id="KW-0482">Metalloprotease</keyword>
<name>A0A7Z8Y5V3_9CAUL</name>
<comment type="caution">
    <text evidence="5">The sequence shown here is derived from an EMBL/GenBank/DDBJ whole genome shotgun (WGS) entry which is preliminary data.</text>
</comment>
<dbReference type="Pfam" id="PF00004">
    <property type="entry name" value="AAA"/>
    <property type="match status" value="1"/>
</dbReference>
<keyword evidence="5" id="KW-0378">Hydrolase</keyword>
<dbReference type="Gene3D" id="3.40.50.300">
    <property type="entry name" value="P-loop containing nucleotide triphosphate hydrolases"/>
    <property type="match status" value="1"/>
</dbReference>
<evidence type="ECO:0000256" key="2">
    <source>
        <dbReference type="ARBA" id="ARBA00022741"/>
    </source>
</evidence>
<dbReference type="EMBL" id="UXHF01000006">
    <property type="protein sequence ID" value="VDC51425.1"/>
    <property type="molecule type" value="Genomic_DNA"/>
</dbReference>
<evidence type="ECO:0000256" key="3">
    <source>
        <dbReference type="ARBA" id="ARBA00022840"/>
    </source>
</evidence>
<dbReference type="GO" id="GO:0008237">
    <property type="term" value="F:metallopeptidase activity"/>
    <property type="evidence" value="ECO:0007669"/>
    <property type="project" value="UniProtKB-KW"/>
</dbReference>
<keyword evidence="6" id="KW-1185">Reference proteome</keyword>
<comment type="similarity">
    <text evidence="1">Belongs to the AAA ATPase family.</text>
</comment>
<keyword evidence="3" id="KW-0067">ATP-binding</keyword>
<dbReference type="InterPro" id="IPR027417">
    <property type="entry name" value="P-loop_NTPase"/>
</dbReference>
<accession>A0A7Z8Y5V3</accession>
<evidence type="ECO:0000259" key="4">
    <source>
        <dbReference type="SMART" id="SM00382"/>
    </source>
</evidence>
<organism evidence="5 6">
    <name type="scientific">Brevundimonas mediterranea</name>
    <dbReference type="NCBI Taxonomy" id="74329"/>
    <lineage>
        <taxon>Bacteria</taxon>
        <taxon>Pseudomonadati</taxon>
        <taxon>Pseudomonadota</taxon>
        <taxon>Alphaproteobacteria</taxon>
        <taxon>Caulobacterales</taxon>
        <taxon>Caulobacteraceae</taxon>
        <taxon>Brevundimonas</taxon>
    </lineage>
</organism>
<dbReference type="SUPFAM" id="SSF52540">
    <property type="entry name" value="P-loop containing nucleoside triphosphate hydrolases"/>
    <property type="match status" value="1"/>
</dbReference>
<evidence type="ECO:0000313" key="6">
    <source>
        <dbReference type="Proteomes" id="UP000289220"/>
    </source>
</evidence>
<dbReference type="RefSeq" id="WP_154725457.1">
    <property type="nucleotide sequence ID" value="NZ_UXHF01000006.1"/>
</dbReference>
<dbReference type="PANTHER" id="PTHR23073">
    <property type="entry name" value="26S PROTEASOME REGULATORY SUBUNIT"/>
    <property type="match status" value="1"/>
</dbReference>
<keyword evidence="5" id="KW-0645">Protease</keyword>
<dbReference type="InterPro" id="IPR003593">
    <property type="entry name" value="AAA+_ATPase"/>
</dbReference>
<dbReference type="InterPro" id="IPR050221">
    <property type="entry name" value="26S_Proteasome_ATPase"/>
</dbReference>
<evidence type="ECO:0000313" key="5">
    <source>
        <dbReference type="EMBL" id="VDC51425.1"/>
    </source>
</evidence>
<dbReference type="Proteomes" id="UP000289220">
    <property type="component" value="Unassembled WGS sequence"/>
</dbReference>
<dbReference type="GO" id="GO:0005524">
    <property type="term" value="F:ATP binding"/>
    <property type="evidence" value="ECO:0007669"/>
    <property type="project" value="UniProtKB-KW"/>
</dbReference>
<dbReference type="InterPro" id="IPR003959">
    <property type="entry name" value="ATPase_AAA_core"/>
</dbReference>
<feature type="domain" description="AAA+ ATPase" evidence="4">
    <location>
        <begin position="54"/>
        <end position="190"/>
    </location>
</feature>
<evidence type="ECO:0000256" key="1">
    <source>
        <dbReference type="ARBA" id="ARBA00006914"/>
    </source>
</evidence>
<sequence length="319" mass="35278">MSRHSKRDLSEFGDLFMPDQADEPILPPPVRAALLEWLTEIWADKELLAVGIKPRRRAMFEGPPGTGKTTLAHHMAARLGLPMLAVRPDRMIGKYMGETSQTIGALFEAARAQFDGSPIVLFMDEFDTLASDRRKAGQAADNDRNEYVGTLLQRLEQYEGFLIAATNHADWIDQAIWRRFDMHITVDLPGQEERERILARYLSPFGLPALALARLAEAFSSASPALMKTVCENIKRQIVIGPRLGSDMGREAVFARILTSVHPHPDLGTPRLWSLGAKDPALTVMPWPLPLAADLPDVEAAEDDAAGQDVVVPFGGRRP</sequence>
<reference evidence="5 6" key="1">
    <citation type="submission" date="2018-11" db="EMBL/GenBank/DDBJ databases">
        <authorList>
            <person name="Peiro R."/>
            <person name="Begona"/>
            <person name="Cbmso G."/>
            <person name="Lopez M."/>
            <person name="Gonzalez S."/>
            <person name="Sacristan E."/>
            <person name="Castillo E."/>
        </authorList>
    </citation>
    <scope>NUCLEOTIDE SEQUENCE [LARGE SCALE GENOMIC DNA]</scope>
    <source>
        <strain evidence="5">Brev_genome</strain>
    </source>
</reference>